<sequence length="706" mass="77625">MRLGVLLFGLAAAEDGYATLDSGVLYGIQFGHFRLTNGMEVAVVSDNDSWGAAVLELGEGTKTEANPELKALSALTGSTQYPGTEGIHWFVYRHTGYVKVDVGYESVGVEVMVKAHHLQGALERVASSFHASARPDEKRALWLMTNQATFSQADRMAIQAVREAESNMVVYQPRAYMASKMKLAVVGREPIQEQIKAIADVFGSIPSTKQSPLQDQAPFAAEHLGIALLVVPTTNLIVMEIQFVIPSQFSNHASRPLQYIDYLLRSQAEGSLLHELQSRGLIRGAHTRTHLSTQTFAVYELDLTLDTLKHYQDILALLQGYLAQMQNELREDLHAELQFINMRNWIFQEKLMAPELASLLAKGLLEGAGPRLSLEPTSTFNASLIQSLLQHFMTKNMRVTLVSPEWANRTDLKQEPQFATKYTTLPLHNLLNTSTHLPKPNKFLATRFDLVHHKTQTLTNPQEGVWHHPGLFTEKVSVHLGIQNGDLADCTSHAALLVLREMLWGSIHHLRFMATAGGIELDLFVSPLGLTFHIFGFSDKIASLAKELLSSLDTDATHLAKAIHKVNTTLDSVFVASPSLRQLTLSSIPSCLVFGTGSASATALTTSPPPLYVTLTSASFPAEGWKLLLLATSFLKMPSPLLKSPNSPCTPTPSTTSLPPPSLSPWPTTYIKSWQQQPILPLNTMLSCFPGKTTPPVPQRISLLLP</sequence>
<organism evidence="1 2">
    <name type="scientific">Entomophthora muscae</name>
    <dbReference type="NCBI Taxonomy" id="34485"/>
    <lineage>
        <taxon>Eukaryota</taxon>
        <taxon>Fungi</taxon>
        <taxon>Fungi incertae sedis</taxon>
        <taxon>Zoopagomycota</taxon>
        <taxon>Entomophthoromycotina</taxon>
        <taxon>Entomophthoromycetes</taxon>
        <taxon>Entomophthorales</taxon>
        <taxon>Entomophthoraceae</taxon>
        <taxon>Entomophthora</taxon>
    </lineage>
</organism>
<protein>
    <submittedName>
        <fullName evidence="1">Metalloprotease</fullName>
        <ecNumber evidence="1">3.4.24.56</ecNumber>
    </submittedName>
</protein>
<comment type="caution">
    <text evidence="1">The sequence shown here is derived from an EMBL/GenBank/DDBJ whole genome shotgun (WGS) entry which is preliminary data.</text>
</comment>
<reference evidence="1" key="1">
    <citation type="submission" date="2022-04" db="EMBL/GenBank/DDBJ databases">
        <title>Genome of the entomopathogenic fungus Entomophthora muscae.</title>
        <authorList>
            <person name="Elya C."/>
            <person name="Lovett B.R."/>
            <person name="Lee E."/>
            <person name="Macias A.M."/>
            <person name="Hajek A.E."/>
            <person name="De Bivort B.L."/>
            <person name="Kasson M.T."/>
            <person name="De Fine Licht H.H."/>
            <person name="Stajich J.E."/>
        </authorList>
    </citation>
    <scope>NUCLEOTIDE SEQUENCE</scope>
    <source>
        <strain evidence="1">Berkeley</strain>
    </source>
</reference>
<keyword evidence="2" id="KW-1185">Reference proteome</keyword>
<dbReference type="Proteomes" id="UP001165960">
    <property type="component" value="Unassembled WGS sequence"/>
</dbReference>
<evidence type="ECO:0000313" key="1">
    <source>
        <dbReference type="EMBL" id="KAJ9080447.1"/>
    </source>
</evidence>
<keyword evidence="1" id="KW-0378">Hydrolase</keyword>
<accession>A0ACC2U1X6</accession>
<gene>
    <name evidence="1" type="primary">STE23_48</name>
    <name evidence="1" type="ORF">DSO57_1024800</name>
</gene>
<dbReference type="EC" id="3.4.24.56" evidence="1"/>
<name>A0ACC2U1X6_9FUNG</name>
<proteinExistence type="predicted"/>
<evidence type="ECO:0000313" key="2">
    <source>
        <dbReference type="Proteomes" id="UP001165960"/>
    </source>
</evidence>
<keyword evidence="1" id="KW-0482">Metalloprotease</keyword>
<dbReference type="EMBL" id="QTSX02001556">
    <property type="protein sequence ID" value="KAJ9080447.1"/>
    <property type="molecule type" value="Genomic_DNA"/>
</dbReference>
<keyword evidence="1" id="KW-0645">Protease</keyword>